<protein>
    <submittedName>
        <fullName evidence="1">Uncharacterized protein</fullName>
    </submittedName>
</protein>
<evidence type="ECO:0000313" key="1">
    <source>
        <dbReference type="EMBL" id="JAH47642.1"/>
    </source>
</evidence>
<organism evidence="1">
    <name type="scientific">Anguilla anguilla</name>
    <name type="common">European freshwater eel</name>
    <name type="synonym">Muraena anguilla</name>
    <dbReference type="NCBI Taxonomy" id="7936"/>
    <lineage>
        <taxon>Eukaryota</taxon>
        <taxon>Metazoa</taxon>
        <taxon>Chordata</taxon>
        <taxon>Craniata</taxon>
        <taxon>Vertebrata</taxon>
        <taxon>Euteleostomi</taxon>
        <taxon>Actinopterygii</taxon>
        <taxon>Neopterygii</taxon>
        <taxon>Teleostei</taxon>
        <taxon>Anguilliformes</taxon>
        <taxon>Anguillidae</taxon>
        <taxon>Anguilla</taxon>
    </lineage>
</organism>
<dbReference type="AlphaFoldDB" id="A0A0E9T279"/>
<proteinExistence type="predicted"/>
<dbReference type="EMBL" id="GBXM01060935">
    <property type="protein sequence ID" value="JAH47642.1"/>
    <property type="molecule type" value="Transcribed_RNA"/>
</dbReference>
<reference evidence="1" key="1">
    <citation type="submission" date="2014-11" db="EMBL/GenBank/DDBJ databases">
        <authorList>
            <person name="Amaro Gonzalez C."/>
        </authorList>
    </citation>
    <scope>NUCLEOTIDE SEQUENCE</scope>
</reference>
<name>A0A0E9T279_ANGAN</name>
<reference evidence="1" key="2">
    <citation type="journal article" date="2015" name="Fish Shellfish Immunol.">
        <title>Early steps in the European eel (Anguilla anguilla)-Vibrio vulnificus interaction in the gills: Role of the RtxA13 toxin.</title>
        <authorList>
            <person name="Callol A."/>
            <person name="Pajuelo D."/>
            <person name="Ebbesson L."/>
            <person name="Teles M."/>
            <person name="MacKenzie S."/>
            <person name="Amaro C."/>
        </authorList>
    </citation>
    <scope>NUCLEOTIDE SEQUENCE</scope>
</reference>
<accession>A0A0E9T279</accession>
<sequence>MINTCSPNCPTHTASLTAYMTCSLSSSISLNFLFHIYTKQQYSHILLQVFTLFKTSLRYTLTNPQTCSMSTLTHT</sequence>